<reference evidence="3" key="1">
    <citation type="submission" date="2016-10" db="EMBL/GenBank/DDBJ databases">
        <authorList>
            <person name="Varghese N."/>
            <person name="Submissions S."/>
        </authorList>
    </citation>
    <scope>NUCLEOTIDE SEQUENCE [LARGE SCALE GENOMIC DNA]</scope>
    <source>
        <strain evidence="3">DSM 3695</strain>
    </source>
</reference>
<proteinExistence type="predicted"/>
<name>A0A1I0QP79_9BACT</name>
<dbReference type="EMBL" id="FOJG01000001">
    <property type="protein sequence ID" value="SEW29233.1"/>
    <property type="molecule type" value="Genomic_DNA"/>
</dbReference>
<dbReference type="AlphaFoldDB" id="A0A1I0QP79"/>
<protein>
    <submittedName>
        <fullName evidence="2">Uncharacterized protein</fullName>
    </submittedName>
</protein>
<dbReference type="STRING" id="29529.SAMN04488122_1621"/>
<feature type="chain" id="PRO_5011594540" evidence="1">
    <location>
        <begin position="24"/>
        <end position="241"/>
    </location>
</feature>
<keyword evidence="1" id="KW-0732">Signal</keyword>
<accession>A0A1I0QP79</accession>
<gene>
    <name evidence="2" type="ORF">SAMN04488122_1621</name>
</gene>
<keyword evidence="3" id="KW-1185">Reference proteome</keyword>
<dbReference type="PROSITE" id="PS51257">
    <property type="entry name" value="PROKAR_LIPOPROTEIN"/>
    <property type="match status" value="1"/>
</dbReference>
<dbReference type="RefSeq" id="WP_089892908.1">
    <property type="nucleotide sequence ID" value="NZ_FOJG01000001.1"/>
</dbReference>
<evidence type="ECO:0000256" key="1">
    <source>
        <dbReference type="SAM" id="SignalP"/>
    </source>
</evidence>
<evidence type="ECO:0000313" key="2">
    <source>
        <dbReference type="EMBL" id="SEW29233.1"/>
    </source>
</evidence>
<dbReference type="OrthoDB" id="877109at2"/>
<dbReference type="Proteomes" id="UP000199310">
    <property type="component" value="Unassembled WGS sequence"/>
</dbReference>
<sequence>MMNKLWFLLCACTIMVLSCKNKTADKTHTAANDSTPPAINNTPDDTVQLGNKTFLVYFIQKADFDKFPLPVADSNETGVLAKDTSVKRDGSKLTIQLSNGKQRVMANNNSDGEDYIGYTFAGNYPTIKRKGFFVTYYEGSAFELVNTVNGDSMMTWSAPSVSPDKKYVITASMDLVAAFDPNGFQLFSIEGNDIKAVGEASLDDWGPGLVQWINNKTLLSEYITIDEEGNTQIRYVKMVMQ</sequence>
<organism evidence="2 3">
    <name type="scientific">Chitinophaga arvensicola</name>
    <dbReference type="NCBI Taxonomy" id="29529"/>
    <lineage>
        <taxon>Bacteria</taxon>
        <taxon>Pseudomonadati</taxon>
        <taxon>Bacteroidota</taxon>
        <taxon>Chitinophagia</taxon>
        <taxon>Chitinophagales</taxon>
        <taxon>Chitinophagaceae</taxon>
        <taxon>Chitinophaga</taxon>
    </lineage>
</organism>
<evidence type="ECO:0000313" key="3">
    <source>
        <dbReference type="Proteomes" id="UP000199310"/>
    </source>
</evidence>
<feature type="signal peptide" evidence="1">
    <location>
        <begin position="1"/>
        <end position="23"/>
    </location>
</feature>